<proteinExistence type="predicted"/>
<dbReference type="PANTHER" id="PTHR35499">
    <property type="entry name" value="OS05G0128300 PROTEIN"/>
    <property type="match status" value="1"/>
</dbReference>
<name>A0ABD3BGK8_9LAMI</name>
<evidence type="ECO:0000313" key="2">
    <source>
        <dbReference type="EMBL" id="KAL3616181.1"/>
    </source>
</evidence>
<dbReference type="InterPro" id="IPR032795">
    <property type="entry name" value="DUF3741-assoc"/>
</dbReference>
<sequence length="230" mass="26114">MKGSSSRNRAIFVGCIPRILRRILCFNTLSNYPFDNNDHLKEDCNEKSDVSNTGTTSPGVVAKLMGLESLPLLERRRRMIIPITYEEAEDENFLIFSFESQLKKKKSGKKKSGIKNNKENINKAVSKGDLLGDLQVVENGKSNVLRPLNNNNNYCQRNVRLKRSKVNSDTEVDSENSSPNSVLEFVEFSGHHHQQASCSGMLLEWKIQECEGHCVRSLKNVKVLRRKKVC</sequence>
<dbReference type="Proteomes" id="UP001632038">
    <property type="component" value="Unassembled WGS sequence"/>
</dbReference>
<accession>A0ABD3BGK8</accession>
<feature type="domain" description="DUF3741" evidence="1">
    <location>
        <begin position="46"/>
        <end position="71"/>
    </location>
</feature>
<dbReference type="AlphaFoldDB" id="A0ABD3BGK8"/>
<dbReference type="PANTHER" id="PTHR35499:SF1">
    <property type="entry name" value="DUF3741 DOMAIN-CONTAINING PROTEIN"/>
    <property type="match status" value="1"/>
</dbReference>
<evidence type="ECO:0000259" key="1">
    <source>
        <dbReference type="Pfam" id="PF14383"/>
    </source>
</evidence>
<organism evidence="2 3">
    <name type="scientific">Castilleja foliolosa</name>
    <dbReference type="NCBI Taxonomy" id="1961234"/>
    <lineage>
        <taxon>Eukaryota</taxon>
        <taxon>Viridiplantae</taxon>
        <taxon>Streptophyta</taxon>
        <taxon>Embryophyta</taxon>
        <taxon>Tracheophyta</taxon>
        <taxon>Spermatophyta</taxon>
        <taxon>Magnoliopsida</taxon>
        <taxon>eudicotyledons</taxon>
        <taxon>Gunneridae</taxon>
        <taxon>Pentapetalae</taxon>
        <taxon>asterids</taxon>
        <taxon>lamiids</taxon>
        <taxon>Lamiales</taxon>
        <taxon>Orobanchaceae</taxon>
        <taxon>Pedicularideae</taxon>
        <taxon>Castillejinae</taxon>
        <taxon>Castilleja</taxon>
    </lineage>
</organism>
<protein>
    <recommendedName>
        <fullName evidence="1">DUF3741 domain-containing protein</fullName>
    </recommendedName>
</protein>
<gene>
    <name evidence="2" type="ORF">CASFOL_039571</name>
</gene>
<comment type="caution">
    <text evidence="2">The sequence shown here is derived from an EMBL/GenBank/DDBJ whole genome shotgun (WGS) entry which is preliminary data.</text>
</comment>
<dbReference type="EMBL" id="JAVIJP010000092">
    <property type="protein sequence ID" value="KAL3616181.1"/>
    <property type="molecule type" value="Genomic_DNA"/>
</dbReference>
<evidence type="ECO:0000313" key="3">
    <source>
        <dbReference type="Proteomes" id="UP001632038"/>
    </source>
</evidence>
<dbReference type="Pfam" id="PF14383">
    <property type="entry name" value="VARLMGL"/>
    <property type="match status" value="1"/>
</dbReference>
<reference evidence="3" key="1">
    <citation type="journal article" date="2024" name="IScience">
        <title>Strigolactones Initiate the Formation of Haustorium-like Structures in Castilleja.</title>
        <authorList>
            <person name="Buerger M."/>
            <person name="Peterson D."/>
            <person name="Chory J."/>
        </authorList>
    </citation>
    <scope>NUCLEOTIDE SEQUENCE [LARGE SCALE GENOMIC DNA]</scope>
</reference>
<keyword evidence="3" id="KW-1185">Reference proteome</keyword>